<accession>A0A511X581</accession>
<reference evidence="1 2" key="1">
    <citation type="submission" date="2019-07" db="EMBL/GenBank/DDBJ databases">
        <title>Whole genome shotgun sequence of Halolactibacillus alkaliphilus NBRC 103919.</title>
        <authorList>
            <person name="Hosoyama A."/>
            <person name="Uohara A."/>
            <person name="Ohji S."/>
            <person name="Ichikawa N."/>
        </authorList>
    </citation>
    <scope>NUCLEOTIDE SEQUENCE [LARGE SCALE GENOMIC DNA]</scope>
    <source>
        <strain evidence="1 2">NBRC 103919</strain>
    </source>
</reference>
<name>A0A511X581_9BACI</name>
<sequence>MIWKRWKHVRTRYRKLRKYGISHNEALKLAASRKGYWNNSKTPALHRALSNERLLKWGLRNLNLRLKASQFRSDYKLKRYLNY</sequence>
<dbReference type="AlphaFoldDB" id="A0A511X581"/>
<proteinExistence type="predicted"/>
<protein>
    <recommendedName>
        <fullName evidence="3">Group II intron maturase-specific domain-containing protein</fullName>
    </recommendedName>
</protein>
<dbReference type="STRING" id="442899.SAMN05720591_11745"/>
<gene>
    <name evidence="1" type="ORF">HAL01_25670</name>
</gene>
<comment type="caution">
    <text evidence="1">The sequence shown here is derived from an EMBL/GenBank/DDBJ whole genome shotgun (WGS) entry which is preliminary data.</text>
</comment>
<evidence type="ECO:0000313" key="1">
    <source>
        <dbReference type="EMBL" id="GEN58103.1"/>
    </source>
</evidence>
<evidence type="ECO:0008006" key="3">
    <source>
        <dbReference type="Google" id="ProtNLM"/>
    </source>
</evidence>
<keyword evidence="2" id="KW-1185">Reference proteome</keyword>
<organism evidence="1 2">
    <name type="scientific">Halolactibacillus alkaliphilus</name>
    <dbReference type="NCBI Taxonomy" id="442899"/>
    <lineage>
        <taxon>Bacteria</taxon>
        <taxon>Bacillati</taxon>
        <taxon>Bacillota</taxon>
        <taxon>Bacilli</taxon>
        <taxon>Bacillales</taxon>
        <taxon>Bacillaceae</taxon>
        <taxon>Halolactibacillus</taxon>
    </lineage>
</organism>
<dbReference type="EMBL" id="BJYE01000074">
    <property type="protein sequence ID" value="GEN58103.1"/>
    <property type="molecule type" value="Genomic_DNA"/>
</dbReference>
<dbReference type="Proteomes" id="UP000321400">
    <property type="component" value="Unassembled WGS sequence"/>
</dbReference>
<evidence type="ECO:0000313" key="2">
    <source>
        <dbReference type="Proteomes" id="UP000321400"/>
    </source>
</evidence>